<dbReference type="GO" id="GO:0016301">
    <property type="term" value="F:kinase activity"/>
    <property type="evidence" value="ECO:0007669"/>
    <property type="project" value="UniProtKB-KW"/>
</dbReference>
<organism evidence="1">
    <name type="scientific">uncultured Caudovirales phage</name>
    <dbReference type="NCBI Taxonomy" id="2100421"/>
    <lineage>
        <taxon>Viruses</taxon>
        <taxon>Duplodnaviria</taxon>
        <taxon>Heunggongvirae</taxon>
        <taxon>Uroviricota</taxon>
        <taxon>Caudoviricetes</taxon>
        <taxon>Peduoviridae</taxon>
        <taxon>Maltschvirus</taxon>
        <taxon>Maltschvirus maltsch</taxon>
    </lineage>
</organism>
<proteinExistence type="predicted"/>
<protein>
    <submittedName>
        <fullName evidence="1">Putative deoxynucleotide monophosphate kinase</fullName>
    </submittedName>
</protein>
<dbReference type="InterPro" id="IPR027417">
    <property type="entry name" value="P-loop_NTPase"/>
</dbReference>
<dbReference type="Gene3D" id="3.40.50.300">
    <property type="entry name" value="P-loop containing nucleotide triphosphate hydrolases"/>
    <property type="match status" value="1"/>
</dbReference>
<evidence type="ECO:0000313" key="1">
    <source>
        <dbReference type="EMBL" id="ASN71492.1"/>
    </source>
</evidence>
<accession>A0A2H4J8A1</accession>
<gene>
    <name evidence="1" type="ORF">9F1_34</name>
</gene>
<sequence>MNTLLIGLTGRARSGKSTAAEHLISTYWLEHYAFADPLRDGLMAIFNLDSKDFEGDQKERPLTWLGRSPRELMQSMGTEWARNTVHQDIWVKLAEQNLDYINRAMSKVIGFVVSDVRFENEADFIRKRGGTVIHISRKDTPSVNPHISEAGVAVRQDDLILRNNGTIEEFLCSLDEVYSALRARHKKHEQRINRGLTS</sequence>
<dbReference type="InterPro" id="IPR048444">
    <property type="entry name" value="DNMK"/>
</dbReference>
<keyword evidence="1" id="KW-0808">Transferase</keyword>
<reference evidence="1" key="1">
    <citation type="submission" date="2017-06" db="EMBL/GenBank/DDBJ databases">
        <title>Novel phages from South African skin metaviromes.</title>
        <authorList>
            <person name="van Zyl L.J."/>
            <person name="Abrahams Y."/>
            <person name="Stander E.A."/>
            <person name="Kirby B.M."/>
            <person name="Clavaud C."/>
            <person name="Farcet C."/>
            <person name="Breton L."/>
            <person name="Trindade M.I."/>
        </authorList>
    </citation>
    <scope>NUCLEOTIDE SEQUENCE</scope>
</reference>
<dbReference type="SUPFAM" id="SSF52540">
    <property type="entry name" value="P-loop containing nucleoside triphosphate hydrolases"/>
    <property type="match status" value="1"/>
</dbReference>
<dbReference type="EMBL" id="MF417926">
    <property type="protein sequence ID" value="ASN71492.1"/>
    <property type="molecule type" value="Genomic_DNA"/>
</dbReference>
<name>A0A2H4J8A1_9CAUD</name>
<dbReference type="Pfam" id="PF21448">
    <property type="entry name" value="DNMK"/>
    <property type="match status" value="1"/>
</dbReference>
<keyword evidence="1" id="KW-0418">Kinase</keyword>